<dbReference type="GO" id="GO:0016787">
    <property type="term" value="F:hydrolase activity"/>
    <property type="evidence" value="ECO:0007669"/>
    <property type="project" value="UniProtKB-KW"/>
</dbReference>
<dbReference type="Pfam" id="PF00753">
    <property type="entry name" value="Lactamase_B"/>
    <property type="match status" value="1"/>
</dbReference>
<dbReference type="SMART" id="SM00849">
    <property type="entry name" value="Lactamase_B"/>
    <property type="match status" value="1"/>
</dbReference>
<organism evidence="7 8">
    <name type="scientific">Azospirillum thiophilum</name>
    <dbReference type="NCBI Taxonomy" id="528244"/>
    <lineage>
        <taxon>Bacteria</taxon>
        <taxon>Pseudomonadati</taxon>
        <taxon>Pseudomonadota</taxon>
        <taxon>Alphaproteobacteria</taxon>
        <taxon>Rhodospirillales</taxon>
        <taxon>Azospirillaceae</taxon>
        <taxon>Azospirillum</taxon>
    </lineage>
</organism>
<dbReference type="InterPro" id="IPR051013">
    <property type="entry name" value="MBL_superfamily_lactonases"/>
</dbReference>
<dbReference type="EMBL" id="CP012404">
    <property type="protein sequence ID" value="ALG74357.1"/>
    <property type="molecule type" value="Genomic_DNA"/>
</dbReference>
<proteinExistence type="inferred from homology"/>
<evidence type="ECO:0000256" key="4">
    <source>
        <dbReference type="ARBA" id="ARBA00022801"/>
    </source>
</evidence>
<dbReference type="InterPro" id="IPR001279">
    <property type="entry name" value="Metallo-B-lactamas"/>
</dbReference>
<dbReference type="RefSeq" id="WP_045583804.1">
    <property type="nucleotide sequence ID" value="NZ_CP012404.1"/>
</dbReference>
<reference evidence="8" key="1">
    <citation type="submission" date="2015-08" db="EMBL/GenBank/DDBJ databases">
        <title>Complete Genome Sequence of Azospirillum thiophilum BV-S.</title>
        <authorList>
            <person name="Fomenkov A."/>
            <person name="Vincze T."/>
            <person name="Grabovich M."/>
            <person name="Dubinina G."/>
            <person name="Orlova M."/>
            <person name="Belousova E."/>
            <person name="Roberts R.J."/>
        </authorList>
    </citation>
    <scope>NUCLEOTIDE SEQUENCE [LARGE SCALE GENOMIC DNA]</scope>
    <source>
        <strain evidence="8">BV-S</strain>
    </source>
</reference>
<keyword evidence="3" id="KW-0479">Metal-binding</keyword>
<evidence type="ECO:0000256" key="2">
    <source>
        <dbReference type="ARBA" id="ARBA00007749"/>
    </source>
</evidence>
<comment type="similarity">
    <text evidence="2">Belongs to the metallo-beta-lactamase superfamily.</text>
</comment>
<keyword evidence="8" id="KW-1185">Reference proteome</keyword>
<keyword evidence="4" id="KW-0378">Hydrolase</keyword>
<keyword evidence="5" id="KW-0862">Zinc</keyword>
<name>A0AAC8W3I3_9PROT</name>
<dbReference type="AlphaFoldDB" id="A0AAC8W3I3"/>
<dbReference type="KEGG" id="ati:AL072_25805"/>
<dbReference type="CDD" id="cd07729">
    <property type="entry name" value="AHL_lactonase_MBL-fold"/>
    <property type="match status" value="1"/>
</dbReference>
<dbReference type="GO" id="GO:0046872">
    <property type="term" value="F:metal ion binding"/>
    <property type="evidence" value="ECO:0007669"/>
    <property type="project" value="UniProtKB-KW"/>
</dbReference>
<dbReference type="PANTHER" id="PTHR42978:SF7">
    <property type="entry name" value="METALLO-HYDROLASE RV2300C-RELATED"/>
    <property type="match status" value="1"/>
</dbReference>
<protein>
    <recommendedName>
        <fullName evidence="6">Metallo-beta-lactamase domain-containing protein</fullName>
    </recommendedName>
</protein>
<accession>A0AAC8W3I3</accession>
<dbReference type="InterPro" id="IPR036866">
    <property type="entry name" value="RibonucZ/Hydroxyglut_hydro"/>
</dbReference>
<dbReference type="SUPFAM" id="SSF56281">
    <property type="entry name" value="Metallo-hydrolase/oxidoreductase"/>
    <property type="match status" value="1"/>
</dbReference>
<evidence type="ECO:0000313" key="7">
    <source>
        <dbReference type="EMBL" id="ALG74357.1"/>
    </source>
</evidence>
<evidence type="ECO:0000313" key="8">
    <source>
        <dbReference type="Proteomes" id="UP000069935"/>
    </source>
</evidence>
<feature type="domain" description="Metallo-beta-lactamase" evidence="6">
    <location>
        <begin position="39"/>
        <end position="239"/>
    </location>
</feature>
<evidence type="ECO:0000256" key="5">
    <source>
        <dbReference type="ARBA" id="ARBA00022833"/>
    </source>
</evidence>
<sequence>MADDAIHELFAIRYATHPERRRSHNRMFHDPHDGPEPLDYFVWLARGPRRTVLIDVGYGEALAAERGHRYLVSPAVTLRKMGVEPSDIDDVIITHMHWDHIGDFAPYTNARLHVQDSEMHYACGKYMQHAPVRRAYRVEDVCCVLQRLYRDQVVVHDGDAELAPGVSLHHVGGHTMGLQVVRVRTRRGLVVVASDAFHLYRNLEEQNPFPIQHDVAAAAQSWRTIEALSGSRSRIVPGHDPLVMSLYPPVDGTDGMAVRLDEDPRALGGGAE</sequence>
<dbReference type="Proteomes" id="UP000069935">
    <property type="component" value="Chromosome 4"/>
</dbReference>
<dbReference type="PANTHER" id="PTHR42978">
    <property type="entry name" value="QUORUM-QUENCHING LACTONASE YTNP-RELATED-RELATED"/>
    <property type="match status" value="1"/>
</dbReference>
<evidence type="ECO:0000259" key="6">
    <source>
        <dbReference type="SMART" id="SM00849"/>
    </source>
</evidence>
<comment type="cofactor">
    <cofactor evidence="1">
        <name>Zn(2+)</name>
        <dbReference type="ChEBI" id="CHEBI:29105"/>
    </cofactor>
</comment>
<dbReference type="Gene3D" id="3.60.15.10">
    <property type="entry name" value="Ribonuclease Z/Hydroxyacylglutathione hydrolase-like"/>
    <property type="match status" value="1"/>
</dbReference>
<evidence type="ECO:0000256" key="1">
    <source>
        <dbReference type="ARBA" id="ARBA00001947"/>
    </source>
</evidence>
<evidence type="ECO:0000256" key="3">
    <source>
        <dbReference type="ARBA" id="ARBA00022723"/>
    </source>
</evidence>
<gene>
    <name evidence="7" type="ORF">AL072_25805</name>
</gene>
<reference evidence="7 8" key="2">
    <citation type="journal article" date="2016" name="Genome Announc.">
        <title>Complete Genome Sequence of a Strain of Azospirillum thiophilum Isolated from a Sulfide Spring.</title>
        <authorList>
            <person name="Fomenkov A."/>
            <person name="Vincze T."/>
            <person name="Grabovich M."/>
            <person name="Anton B.P."/>
            <person name="Dubinina G."/>
            <person name="Orlova M."/>
            <person name="Belousova E."/>
            <person name="Roberts R.J."/>
        </authorList>
    </citation>
    <scope>NUCLEOTIDE SEQUENCE [LARGE SCALE GENOMIC DNA]</scope>
    <source>
        <strain evidence="7 8">BV-S</strain>
    </source>
</reference>